<gene>
    <name evidence="2" type="ORF">HF690_04495</name>
</gene>
<organism evidence="2 3">
    <name type="scientific">Oleiagrimonas citrea</name>
    <dbReference type="NCBI Taxonomy" id="1665687"/>
    <lineage>
        <taxon>Bacteria</taxon>
        <taxon>Pseudomonadati</taxon>
        <taxon>Pseudomonadota</taxon>
        <taxon>Gammaproteobacteria</taxon>
        <taxon>Lysobacterales</taxon>
        <taxon>Rhodanobacteraceae</taxon>
        <taxon>Oleiagrimonas</taxon>
    </lineage>
</organism>
<sequence>MIDGFVRRVFGWSARHPLGALALCLLVGALTSVLLGQDINWDLLNYHLYNPWAWLTGHANDDVAVAGLQSYYNPLPDIPYYLLVTGPLNAWPRVVAALQGLWYGALIYVVGVIVIEFARREGRAAGLGEALAWWIGVSGSAVMAQAGATFNEVPLAMLVLTVFAMLLRIAPAADGAGQRGVGWKLLLAGLLAGVAVGLKPTAIVYAPALAAACLVLAPRGSRMRHVALFGVAGATGVLLAYGAWGLHLYRMTGNPLFPLFNNVFHSDWVPAINGTDARFRPHGVLQWLFYPFEWSVRKSRLVSEFPMRDGRLAVVWLGVVALGAMLPWRLRRAGTAQAQRAGLRAEMALLLFVGVAYAGWLALFSIYRYLIPVEALSGLIGLLLIRRFAEQLRGRVARRVWVGVGVFVTLLLLFGTHRPDWGHAPFAAHSVEVHAPRLPDDTLVLVVDQPNAFVVPFLQGRRATFAGITWFTNLARHQMLGAMLRERIATHRGPIQAVVRDLPAAGKDLRRYGLTLASHRCRPIRSNLDDDLKLCALNR</sequence>
<accession>A0A846ZKW6</accession>
<feature type="transmembrane region" description="Helical" evidence="1">
    <location>
        <begin position="153"/>
        <end position="169"/>
    </location>
</feature>
<feature type="transmembrane region" description="Helical" evidence="1">
    <location>
        <begin position="181"/>
        <end position="198"/>
    </location>
</feature>
<feature type="transmembrane region" description="Helical" evidence="1">
    <location>
        <begin position="396"/>
        <end position="415"/>
    </location>
</feature>
<feature type="transmembrane region" description="Helical" evidence="1">
    <location>
        <begin position="227"/>
        <end position="249"/>
    </location>
</feature>
<feature type="transmembrane region" description="Helical" evidence="1">
    <location>
        <begin position="130"/>
        <end position="147"/>
    </location>
</feature>
<keyword evidence="3" id="KW-1185">Reference proteome</keyword>
<keyword evidence="1" id="KW-0812">Transmembrane</keyword>
<dbReference type="AlphaFoldDB" id="A0A846ZKW6"/>
<dbReference type="Proteomes" id="UP000541636">
    <property type="component" value="Unassembled WGS sequence"/>
</dbReference>
<feature type="transmembrane region" description="Helical" evidence="1">
    <location>
        <begin position="313"/>
        <end position="330"/>
    </location>
</feature>
<feature type="transmembrane region" description="Helical" evidence="1">
    <location>
        <begin position="100"/>
        <end position="118"/>
    </location>
</feature>
<comment type="caution">
    <text evidence="2">The sequence shown here is derived from an EMBL/GenBank/DDBJ whole genome shotgun (WGS) entry which is preliminary data.</text>
</comment>
<reference evidence="2 3" key="1">
    <citation type="journal article" date="2017" name="Int. J. Syst. Evol. Microbiol.">
        <title>Oleiagrimonas citrea sp. nov., a marine bacterium isolated from tidal flat sediment and emended description of the genus Oleiagrimonas Fang et al. 2015 and Oleiagrimonas soli.</title>
        <authorList>
            <person name="Yang S.H."/>
            <person name="Seo H.S."/>
            <person name="Seong C.N."/>
            <person name="Kwon K.K."/>
        </authorList>
    </citation>
    <scope>NUCLEOTIDE SEQUENCE [LARGE SCALE GENOMIC DNA]</scope>
    <source>
        <strain evidence="2 3">MEBiC09124</strain>
    </source>
</reference>
<feature type="transmembrane region" description="Helical" evidence="1">
    <location>
        <begin position="366"/>
        <end position="384"/>
    </location>
</feature>
<feature type="transmembrane region" description="Helical" evidence="1">
    <location>
        <begin position="204"/>
        <end position="220"/>
    </location>
</feature>
<dbReference type="RefSeq" id="WP_168608606.1">
    <property type="nucleotide sequence ID" value="NZ_JAAZQD010000002.1"/>
</dbReference>
<evidence type="ECO:0000256" key="1">
    <source>
        <dbReference type="SAM" id="Phobius"/>
    </source>
</evidence>
<protein>
    <recommendedName>
        <fullName evidence="4">Glycosyltransferase RgtA/B/C/D-like domain-containing protein</fullName>
    </recommendedName>
</protein>
<name>A0A846ZKW6_9GAMM</name>
<evidence type="ECO:0008006" key="4">
    <source>
        <dbReference type="Google" id="ProtNLM"/>
    </source>
</evidence>
<feature type="transmembrane region" description="Helical" evidence="1">
    <location>
        <begin position="342"/>
        <end position="360"/>
    </location>
</feature>
<keyword evidence="1" id="KW-0472">Membrane</keyword>
<evidence type="ECO:0000313" key="2">
    <source>
        <dbReference type="EMBL" id="NKZ38213.1"/>
    </source>
</evidence>
<dbReference type="EMBL" id="JAAZQD010000002">
    <property type="protein sequence ID" value="NKZ38213.1"/>
    <property type="molecule type" value="Genomic_DNA"/>
</dbReference>
<proteinExistence type="predicted"/>
<keyword evidence="1" id="KW-1133">Transmembrane helix</keyword>
<evidence type="ECO:0000313" key="3">
    <source>
        <dbReference type="Proteomes" id="UP000541636"/>
    </source>
</evidence>